<sequence length="110" mass="12904">MKLQNLNSDRIAVRIFIRRVYHFSSAIKDSLKAPKMWCLFGCLQSIPFARFRNCRHVKDKEREKKPLCEERELKTKVECHIFLALSIVTGPLRKLVAVNAAFKKRNKEMA</sequence>
<dbReference type="AlphaFoldDB" id="A0AAV4SDZ9"/>
<dbReference type="Proteomes" id="UP001054945">
    <property type="component" value="Unassembled WGS sequence"/>
</dbReference>
<protein>
    <submittedName>
        <fullName evidence="1">Uncharacterized protein</fullName>
    </submittedName>
</protein>
<dbReference type="EMBL" id="BPLR01009393">
    <property type="protein sequence ID" value="GIY31559.1"/>
    <property type="molecule type" value="Genomic_DNA"/>
</dbReference>
<proteinExistence type="predicted"/>
<keyword evidence="2" id="KW-1185">Reference proteome</keyword>
<comment type="caution">
    <text evidence="1">The sequence shown here is derived from an EMBL/GenBank/DDBJ whole genome shotgun (WGS) entry which is preliminary data.</text>
</comment>
<name>A0AAV4SDZ9_CAEEX</name>
<organism evidence="1 2">
    <name type="scientific">Caerostris extrusa</name>
    <name type="common">Bark spider</name>
    <name type="synonym">Caerostris bankana</name>
    <dbReference type="NCBI Taxonomy" id="172846"/>
    <lineage>
        <taxon>Eukaryota</taxon>
        <taxon>Metazoa</taxon>
        <taxon>Ecdysozoa</taxon>
        <taxon>Arthropoda</taxon>
        <taxon>Chelicerata</taxon>
        <taxon>Arachnida</taxon>
        <taxon>Araneae</taxon>
        <taxon>Araneomorphae</taxon>
        <taxon>Entelegynae</taxon>
        <taxon>Araneoidea</taxon>
        <taxon>Araneidae</taxon>
        <taxon>Caerostris</taxon>
    </lineage>
</organism>
<evidence type="ECO:0000313" key="1">
    <source>
        <dbReference type="EMBL" id="GIY31559.1"/>
    </source>
</evidence>
<gene>
    <name evidence="1" type="ORF">CEXT_83021</name>
</gene>
<evidence type="ECO:0000313" key="2">
    <source>
        <dbReference type="Proteomes" id="UP001054945"/>
    </source>
</evidence>
<accession>A0AAV4SDZ9</accession>
<reference evidence="1 2" key="1">
    <citation type="submission" date="2021-06" db="EMBL/GenBank/DDBJ databases">
        <title>Caerostris extrusa draft genome.</title>
        <authorList>
            <person name="Kono N."/>
            <person name="Arakawa K."/>
        </authorList>
    </citation>
    <scope>NUCLEOTIDE SEQUENCE [LARGE SCALE GENOMIC DNA]</scope>
</reference>